<name>A0A3A1U202_9MICO</name>
<dbReference type="Proteomes" id="UP000265742">
    <property type="component" value="Unassembled WGS sequence"/>
</dbReference>
<keyword evidence="3" id="KW-1185">Reference proteome</keyword>
<dbReference type="Pfam" id="PF20223">
    <property type="entry name" value="DUF6582"/>
    <property type="match status" value="1"/>
</dbReference>
<accession>A0A3A1U202</accession>
<dbReference type="AlphaFoldDB" id="A0A3A1U202"/>
<gene>
    <name evidence="2" type="ORF">D1781_10005</name>
</gene>
<dbReference type="OrthoDB" id="4870048at2"/>
<proteinExistence type="predicted"/>
<sequence>MAKLSDEDRKKLKDGDFAEPEKRKYPIEDETHARNALSRVSANGSEAEQREVRKNVEKKYPDLEKD</sequence>
<organism evidence="2 3">
    <name type="scientific">Amnibacterium setariae</name>
    <dbReference type="NCBI Taxonomy" id="2306585"/>
    <lineage>
        <taxon>Bacteria</taxon>
        <taxon>Bacillati</taxon>
        <taxon>Actinomycetota</taxon>
        <taxon>Actinomycetes</taxon>
        <taxon>Micrococcales</taxon>
        <taxon>Microbacteriaceae</taxon>
        <taxon>Amnibacterium</taxon>
    </lineage>
</organism>
<feature type="compositionally biased region" description="Basic and acidic residues" evidence="1">
    <location>
        <begin position="47"/>
        <end position="66"/>
    </location>
</feature>
<protein>
    <submittedName>
        <fullName evidence="2">Uncharacterized protein</fullName>
    </submittedName>
</protein>
<dbReference type="InterPro" id="IPR046489">
    <property type="entry name" value="DUF6582"/>
</dbReference>
<comment type="caution">
    <text evidence="2">The sequence shown here is derived from an EMBL/GenBank/DDBJ whole genome shotgun (WGS) entry which is preliminary data.</text>
</comment>
<reference evidence="3" key="1">
    <citation type="submission" date="2018-09" db="EMBL/GenBank/DDBJ databases">
        <authorList>
            <person name="Kim I."/>
        </authorList>
    </citation>
    <scope>NUCLEOTIDE SEQUENCE [LARGE SCALE GENOMIC DNA]</scope>
    <source>
        <strain evidence="3">DD4a</strain>
    </source>
</reference>
<evidence type="ECO:0000313" key="3">
    <source>
        <dbReference type="Proteomes" id="UP000265742"/>
    </source>
</evidence>
<dbReference type="RefSeq" id="WP_119482166.1">
    <property type="nucleotide sequence ID" value="NZ_QXTG01000002.1"/>
</dbReference>
<dbReference type="EMBL" id="QXTG01000002">
    <property type="protein sequence ID" value="RIX27857.1"/>
    <property type="molecule type" value="Genomic_DNA"/>
</dbReference>
<feature type="region of interest" description="Disordered" evidence="1">
    <location>
        <begin position="1"/>
        <end position="66"/>
    </location>
</feature>
<feature type="compositionally biased region" description="Basic and acidic residues" evidence="1">
    <location>
        <begin position="1"/>
        <end position="33"/>
    </location>
</feature>
<evidence type="ECO:0000313" key="2">
    <source>
        <dbReference type="EMBL" id="RIX27857.1"/>
    </source>
</evidence>
<evidence type="ECO:0000256" key="1">
    <source>
        <dbReference type="SAM" id="MobiDB-lite"/>
    </source>
</evidence>